<comment type="similarity">
    <text evidence="3 11">Belongs to the glycosyltransferase 7 family.</text>
</comment>
<organism evidence="14 15">
    <name type="scientific">Candidula unifasciata</name>
    <dbReference type="NCBI Taxonomy" id="100452"/>
    <lineage>
        <taxon>Eukaryota</taxon>
        <taxon>Metazoa</taxon>
        <taxon>Spiralia</taxon>
        <taxon>Lophotrochozoa</taxon>
        <taxon>Mollusca</taxon>
        <taxon>Gastropoda</taxon>
        <taxon>Heterobranchia</taxon>
        <taxon>Euthyneura</taxon>
        <taxon>Panpulmonata</taxon>
        <taxon>Eupulmonata</taxon>
        <taxon>Stylommatophora</taxon>
        <taxon>Helicina</taxon>
        <taxon>Helicoidea</taxon>
        <taxon>Geomitridae</taxon>
        <taxon>Candidula</taxon>
    </lineage>
</organism>
<dbReference type="PRINTS" id="PR02050">
    <property type="entry name" value="B14GALTRFASE"/>
</dbReference>
<keyword evidence="10 11" id="KW-0325">Glycoprotein</keyword>
<evidence type="ECO:0000256" key="6">
    <source>
        <dbReference type="ARBA" id="ARBA00022692"/>
    </source>
</evidence>
<comment type="function">
    <text evidence="11">Catalyses the transfer of galactose onto proteins or lipids.</text>
</comment>
<evidence type="ECO:0000256" key="7">
    <source>
        <dbReference type="ARBA" id="ARBA00022968"/>
    </source>
</evidence>
<dbReference type="InterPro" id="IPR003859">
    <property type="entry name" value="Galactosyl_T"/>
</dbReference>
<evidence type="ECO:0000256" key="10">
    <source>
        <dbReference type="ARBA" id="ARBA00023180"/>
    </source>
</evidence>
<evidence type="ECO:0000256" key="9">
    <source>
        <dbReference type="ARBA" id="ARBA00023136"/>
    </source>
</evidence>
<dbReference type="Pfam" id="PF02709">
    <property type="entry name" value="Glyco_transf_7C"/>
    <property type="match status" value="1"/>
</dbReference>
<evidence type="ECO:0000313" key="15">
    <source>
        <dbReference type="Proteomes" id="UP000678393"/>
    </source>
</evidence>
<keyword evidence="4 11" id="KW-0328">Glycosyltransferase</keyword>
<dbReference type="InterPro" id="IPR027995">
    <property type="entry name" value="Galactosyl_T_N"/>
</dbReference>
<dbReference type="GO" id="GO:0016020">
    <property type="term" value="C:membrane"/>
    <property type="evidence" value="ECO:0007669"/>
    <property type="project" value="UniProtKB-SubCell"/>
</dbReference>
<accession>A0A8S4A805</accession>
<dbReference type="OrthoDB" id="10016069at2759"/>
<dbReference type="Proteomes" id="UP000678393">
    <property type="component" value="Unassembled WGS sequence"/>
</dbReference>
<keyword evidence="8 11" id="KW-1133">Transmembrane helix</keyword>
<dbReference type="Pfam" id="PF13733">
    <property type="entry name" value="Glyco_transf_7N"/>
    <property type="match status" value="1"/>
</dbReference>
<evidence type="ECO:0000256" key="4">
    <source>
        <dbReference type="ARBA" id="ARBA00022676"/>
    </source>
</evidence>
<feature type="transmembrane region" description="Helical" evidence="11">
    <location>
        <begin position="31"/>
        <end position="52"/>
    </location>
</feature>
<evidence type="ECO:0000259" key="13">
    <source>
        <dbReference type="Pfam" id="PF13733"/>
    </source>
</evidence>
<evidence type="ECO:0000256" key="1">
    <source>
        <dbReference type="ARBA" id="ARBA00004606"/>
    </source>
</evidence>
<evidence type="ECO:0000256" key="8">
    <source>
        <dbReference type="ARBA" id="ARBA00022989"/>
    </source>
</evidence>
<sequence>MQRRLPKTEEKRTACWFCIAWPSSKLKRRNLFCFFIILISLAAVLLLLYPVLNFGIVSQLMTVKKQRQQKVCHFDFNNSSKGPIYADTETVPSIDDLEQDLSPSLLPGGHYIPLLCKSKYKVAIIVPFRDRDVHLKIFLRHMHPFLQRQNLEYGIIVVEQEADSLFNRAILFNIGFIESIKVHSYDCFVFHDVDLLPLDDRNYYSCGDQPVHLSAAIDTHNYKLMYHELFGGASMMTREMVEKVNGFSNVYFGWGGEDDDMSYRIRSHSMLIERYASDVARYTMMRHAKENKEDRTRLFATSRQRIHKDGLNSLKYELLDKELRPLYTWIYVRINQTEILRGQNLIF</sequence>
<evidence type="ECO:0000256" key="3">
    <source>
        <dbReference type="ARBA" id="ARBA00005735"/>
    </source>
</evidence>
<proteinExistence type="inferred from homology"/>
<dbReference type="GO" id="GO:0005794">
    <property type="term" value="C:Golgi apparatus"/>
    <property type="evidence" value="ECO:0007669"/>
    <property type="project" value="TreeGrafter"/>
</dbReference>
<keyword evidence="9 11" id="KW-0472">Membrane</keyword>
<dbReference type="CDD" id="cd00899">
    <property type="entry name" value="b4GalT"/>
    <property type="match status" value="1"/>
</dbReference>
<evidence type="ECO:0000259" key="12">
    <source>
        <dbReference type="Pfam" id="PF02709"/>
    </source>
</evidence>
<evidence type="ECO:0000313" key="14">
    <source>
        <dbReference type="EMBL" id="CAG5134431.1"/>
    </source>
</evidence>
<keyword evidence="15" id="KW-1185">Reference proteome</keyword>
<dbReference type="GO" id="GO:0006688">
    <property type="term" value="P:glycosphingolipid biosynthetic process"/>
    <property type="evidence" value="ECO:0007669"/>
    <property type="project" value="TreeGrafter"/>
</dbReference>
<dbReference type="GO" id="GO:0033842">
    <property type="term" value="F:N-acetyl-beta-glucosaminyl-derivative 4-beta-N-acetylgalactosaminyltransferase activity"/>
    <property type="evidence" value="ECO:0007669"/>
    <property type="project" value="TreeGrafter"/>
</dbReference>
<dbReference type="PANTHER" id="PTHR19300">
    <property type="entry name" value="BETA-1,4-GALACTOSYLTRANSFERASE"/>
    <property type="match status" value="1"/>
</dbReference>
<dbReference type="GO" id="GO:0008378">
    <property type="term" value="F:galactosyltransferase activity"/>
    <property type="evidence" value="ECO:0007669"/>
    <property type="project" value="TreeGrafter"/>
</dbReference>
<keyword evidence="5 11" id="KW-0808">Transferase</keyword>
<dbReference type="AlphaFoldDB" id="A0A8S4A805"/>
<dbReference type="InterPro" id="IPR029044">
    <property type="entry name" value="Nucleotide-diphossugar_trans"/>
</dbReference>
<dbReference type="GO" id="GO:0005975">
    <property type="term" value="P:carbohydrate metabolic process"/>
    <property type="evidence" value="ECO:0007669"/>
    <property type="project" value="InterPro"/>
</dbReference>
<name>A0A8S4A805_9EUPU</name>
<dbReference type="EC" id="2.4.1.-" evidence="11"/>
<evidence type="ECO:0000256" key="5">
    <source>
        <dbReference type="ARBA" id="ARBA00022679"/>
    </source>
</evidence>
<keyword evidence="6 11" id="KW-0812">Transmembrane</keyword>
<dbReference type="InterPro" id="IPR027791">
    <property type="entry name" value="Galactosyl_T_C"/>
</dbReference>
<dbReference type="SUPFAM" id="SSF53448">
    <property type="entry name" value="Nucleotide-diphospho-sugar transferases"/>
    <property type="match status" value="1"/>
</dbReference>
<dbReference type="PANTHER" id="PTHR19300:SF57">
    <property type="entry name" value="BETA-1,4-N-ACETYLGALACTOSAMINYLTRANSFERASE"/>
    <property type="match status" value="1"/>
</dbReference>
<keyword evidence="7 11" id="KW-0735">Signal-anchor</keyword>
<comment type="subcellular location">
    <subcellularLocation>
        <location evidence="1">Membrane</location>
        <topology evidence="1">Single-pass type II membrane protein</topology>
    </subcellularLocation>
</comment>
<dbReference type="Gene3D" id="3.90.550.10">
    <property type="entry name" value="Spore Coat Polysaccharide Biosynthesis Protein SpsA, Chain A"/>
    <property type="match status" value="1"/>
</dbReference>
<evidence type="ECO:0000256" key="2">
    <source>
        <dbReference type="ARBA" id="ARBA00004922"/>
    </source>
</evidence>
<feature type="domain" description="Galactosyltransferase N-terminal" evidence="13">
    <location>
        <begin position="79"/>
        <end position="206"/>
    </location>
</feature>
<gene>
    <name evidence="14" type="ORF">CUNI_LOCUS19989</name>
</gene>
<protein>
    <recommendedName>
        <fullName evidence="11">Beta-1,4-galactosyltransferase</fullName>
        <ecNumber evidence="11">2.4.1.-</ecNumber>
    </recommendedName>
</protein>
<evidence type="ECO:0000256" key="11">
    <source>
        <dbReference type="RuleBase" id="RU368121"/>
    </source>
</evidence>
<feature type="domain" description="Galactosyltransferase C-terminal" evidence="12">
    <location>
        <begin position="212"/>
        <end position="287"/>
    </location>
</feature>
<comment type="pathway">
    <text evidence="2 11">Protein modification; protein glycosylation.</text>
</comment>
<comment type="caution">
    <text evidence="14">The sequence shown here is derived from an EMBL/GenBank/DDBJ whole genome shotgun (WGS) entry which is preliminary data.</text>
</comment>
<reference evidence="14" key="1">
    <citation type="submission" date="2021-04" db="EMBL/GenBank/DDBJ databases">
        <authorList>
            <consortium name="Molecular Ecology Group"/>
        </authorList>
    </citation>
    <scope>NUCLEOTIDE SEQUENCE</scope>
</reference>
<dbReference type="EMBL" id="CAJHNH020007179">
    <property type="protein sequence ID" value="CAG5134431.1"/>
    <property type="molecule type" value="Genomic_DNA"/>
</dbReference>